<name>A0A413WW21_9FIRM</name>
<dbReference type="SUPFAM" id="SSF54427">
    <property type="entry name" value="NTF2-like"/>
    <property type="match status" value="1"/>
</dbReference>
<organism evidence="1 2">
    <name type="scientific">Hungatella hathewayi</name>
    <dbReference type="NCBI Taxonomy" id="154046"/>
    <lineage>
        <taxon>Bacteria</taxon>
        <taxon>Bacillati</taxon>
        <taxon>Bacillota</taxon>
        <taxon>Clostridia</taxon>
        <taxon>Lachnospirales</taxon>
        <taxon>Lachnospiraceae</taxon>
        <taxon>Hungatella</taxon>
    </lineage>
</organism>
<dbReference type="AlphaFoldDB" id="A0A413WW21"/>
<dbReference type="Gene3D" id="3.10.450.50">
    <property type="match status" value="1"/>
</dbReference>
<protein>
    <submittedName>
        <fullName evidence="1">Uncharacterized protein</fullName>
    </submittedName>
</protein>
<evidence type="ECO:0000313" key="1">
    <source>
        <dbReference type="EMBL" id="GKH03447.1"/>
    </source>
</evidence>
<dbReference type="Proteomes" id="UP001055091">
    <property type="component" value="Unassembled WGS sequence"/>
</dbReference>
<gene>
    <name evidence="1" type="ORF">CE91St55_54280</name>
</gene>
<dbReference type="EMBL" id="BQNJ01000002">
    <property type="protein sequence ID" value="GKH03447.1"/>
    <property type="molecule type" value="Genomic_DNA"/>
</dbReference>
<evidence type="ECO:0000313" key="2">
    <source>
        <dbReference type="Proteomes" id="UP001055091"/>
    </source>
</evidence>
<sequence>MDREAVIRNFFQDVISQNEVGLGRWFREDAVIRWHCTNEQFSAEEYIRANCEYPGRWNGTIERVEQGKDTAVTAARVWCEEAGISNHVVSFYRFDGDTIVSLDEYWGDDGPAPQWRLEMKLGRPIGERP</sequence>
<reference evidence="1" key="1">
    <citation type="submission" date="2022-01" db="EMBL/GenBank/DDBJ databases">
        <title>Novel bile acid biosynthetic pathways are enriched in the microbiome of centenarians.</title>
        <authorList>
            <person name="Sato Y."/>
            <person name="Atarashi K."/>
            <person name="Plichta R.D."/>
            <person name="Arai Y."/>
            <person name="Sasajima S."/>
            <person name="Kearney M.S."/>
            <person name="Suda W."/>
            <person name="Takeshita K."/>
            <person name="Sasaki T."/>
            <person name="Okamoto S."/>
            <person name="Skelly N.A."/>
            <person name="Okamura Y."/>
            <person name="Vlamakis H."/>
            <person name="Li Y."/>
            <person name="Tanoue T."/>
            <person name="Takei H."/>
            <person name="Nittono H."/>
            <person name="Narushima S."/>
            <person name="Irie J."/>
            <person name="Itoh H."/>
            <person name="Moriya K."/>
            <person name="Sugiura Y."/>
            <person name="Suematsu M."/>
            <person name="Moritoki N."/>
            <person name="Shibata S."/>
            <person name="Littman R.D."/>
            <person name="Fischbach A.M."/>
            <person name="Uwamino Y."/>
            <person name="Inoue T."/>
            <person name="Honda A."/>
            <person name="Hattori M."/>
            <person name="Murai T."/>
            <person name="Xavier J.R."/>
            <person name="Hirose N."/>
            <person name="Honda K."/>
        </authorList>
    </citation>
    <scope>NUCLEOTIDE SEQUENCE</scope>
    <source>
        <strain evidence="1">CE91-St55</strain>
    </source>
</reference>
<proteinExistence type="predicted"/>
<dbReference type="GeneID" id="93149852"/>
<accession>A0A413WW21</accession>
<dbReference type="RefSeq" id="WP_006776465.1">
    <property type="nucleotide sequence ID" value="NZ_BQNJ01000002.1"/>
</dbReference>
<comment type="caution">
    <text evidence="1">The sequence shown here is derived from an EMBL/GenBank/DDBJ whole genome shotgun (WGS) entry which is preliminary data.</text>
</comment>
<dbReference type="InterPro" id="IPR032710">
    <property type="entry name" value="NTF2-like_dom_sf"/>
</dbReference>